<evidence type="ECO:0000256" key="1">
    <source>
        <dbReference type="SAM" id="MobiDB-lite"/>
    </source>
</evidence>
<dbReference type="AlphaFoldDB" id="F4RSS0"/>
<reference evidence="3" key="1">
    <citation type="journal article" date="2011" name="Proc. Natl. Acad. Sci. U.S.A.">
        <title>Obligate biotrophy features unraveled by the genomic analysis of rust fungi.</title>
        <authorList>
            <person name="Duplessis S."/>
            <person name="Cuomo C.A."/>
            <person name="Lin Y.-C."/>
            <person name="Aerts A."/>
            <person name="Tisserant E."/>
            <person name="Veneault-Fourrey C."/>
            <person name="Joly D.L."/>
            <person name="Hacquard S."/>
            <person name="Amselem J."/>
            <person name="Cantarel B.L."/>
            <person name="Chiu R."/>
            <person name="Coutinho P.M."/>
            <person name="Feau N."/>
            <person name="Field M."/>
            <person name="Frey P."/>
            <person name="Gelhaye E."/>
            <person name="Goldberg J."/>
            <person name="Grabherr M.G."/>
            <person name="Kodira C.D."/>
            <person name="Kohler A."/>
            <person name="Kuees U."/>
            <person name="Lindquist E.A."/>
            <person name="Lucas S.M."/>
            <person name="Mago R."/>
            <person name="Mauceli E."/>
            <person name="Morin E."/>
            <person name="Murat C."/>
            <person name="Pangilinan J.L."/>
            <person name="Park R."/>
            <person name="Pearson M."/>
            <person name="Quesneville H."/>
            <person name="Rouhier N."/>
            <person name="Sakthikumar S."/>
            <person name="Salamov A.A."/>
            <person name="Schmutz J."/>
            <person name="Selles B."/>
            <person name="Shapiro H."/>
            <person name="Tanguay P."/>
            <person name="Tuskan G.A."/>
            <person name="Henrissat B."/>
            <person name="Van de Peer Y."/>
            <person name="Rouze P."/>
            <person name="Ellis J.G."/>
            <person name="Dodds P.N."/>
            <person name="Schein J.E."/>
            <person name="Zhong S."/>
            <person name="Hamelin R.C."/>
            <person name="Grigoriev I.V."/>
            <person name="Szabo L.J."/>
            <person name="Martin F."/>
        </authorList>
    </citation>
    <scope>NUCLEOTIDE SEQUENCE [LARGE SCALE GENOMIC DNA]</scope>
    <source>
        <strain evidence="3">98AG31 / pathotype 3-4-7</strain>
    </source>
</reference>
<gene>
    <name evidence="2" type="ORF">MELLADRAFT_78301</name>
</gene>
<dbReference type="HOGENOM" id="CLU_1240380_0_0_1"/>
<feature type="non-terminal residue" evidence="2">
    <location>
        <position position="265"/>
    </location>
</feature>
<sequence>MRSYKEIKKEIIHLSQNCEFIRAATTNDLIYTSFKSPPQLAESEQDVGIFWSVNTKMNKICGVNNIQNELFTGLHGVENLMGWLDKAREHPTWDRNSEKLLLTTLEVIHKHLIDHGAVLPEPLLCTSKEKSNATSTSVTKNPTSSTSSVTKGVKGLPSRCPNATPGAPCTMCRVDQTTNKKLFRCHCGESITTPGGRTQNVLVHWSSGSCKKKVDAMRQQPSIGAFLGTKRPAPEINDISPKEHEAKRRAWQTPCCGLNDETWSR</sequence>
<evidence type="ECO:0000313" key="3">
    <source>
        <dbReference type="Proteomes" id="UP000001072"/>
    </source>
</evidence>
<feature type="compositionally biased region" description="Polar residues" evidence="1">
    <location>
        <begin position="132"/>
        <end position="142"/>
    </location>
</feature>
<organism evidence="3">
    <name type="scientific">Melampsora larici-populina (strain 98AG31 / pathotype 3-4-7)</name>
    <name type="common">Poplar leaf rust fungus</name>
    <dbReference type="NCBI Taxonomy" id="747676"/>
    <lineage>
        <taxon>Eukaryota</taxon>
        <taxon>Fungi</taxon>
        <taxon>Dikarya</taxon>
        <taxon>Basidiomycota</taxon>
        <taxon>Pucciniomycotina</taxon>
        <taxon>Pucciniomycetes</taxon>
        <taxon>Pucciniales</taxon>
        <taxon>Melampsoraceae</taxon>
        <taxon>Melampsora</taxon>
    </lineage>
</organism>
<protein>
    <submittedName>
        <fullName evidence="2">Uncharacterized protein</fullName>
    </submittedName>
</protein>
<accession>F4RSS0</accession>
<dbReference type="InParanoid" id="F4RSS0"/>
<dbReference type="EMBL" id="GL883118">
    <property type="protein sequence ID" value="EGG04382.1"/>
    <property type="molecule type" value="Genomic_DNA"/>
</dbReference>
<feature type="compositionally biased region" description="Low complexity" evidence="1">
    <location>
        <begin position="143"/>
        <end position="155"/>
    </location>
</feature>
<proteinExistence type="predicted"/>
<feature type="region of interest" description="Disordered" evidence="1">
    <location>
        <begin position="130"/>
        <end position="160"/>
    </location>
</feature>
<name>F4RSS0_MELLP</name>
<dbReference type="Proteomes" id="UP000001072">
    <property type="component" value="Unassembled WGS sequence"/>
</dbReference>
<dbReference type="KEGG" id="mlr:MELLADRAFT_78301"/>
<keyword evidence="3" id="KW-1185">Reference proteome</keyword>
<dbReference type="RefSeq" id="XP_007412173.1">
    <property type="nucleotide sequence ID" value="XM_007412111.1"/>
</dbReference>
<dbReference type="GeneID" id="18933092"/>
<dbReference type="VEuPathDB" id="FungiDB:MELLADRAFT_78301"/>
<dbReference type="OrthoDB" id="10342624at2759"/>
<evidence type="ECO:0000313" key="2">
    <source>
        <dbReference type="EMBL" id="EGG04382.1"/>
    </source>
</evidence>